<protein>
    <recommendedName>
        <fullName evidence="2">FAD-binding domain-containing protein</fullName>
    </recommendedName>
</protein>
<accession>A0A3B1CW05</accession>
<dbReference type="Gene3D" id="3.50.50.60">
    <property type="entry name" value="FAD/NAD(P)-binding domain"/>
    <property type="match status" value="1"/>
</dbReference>
<dbReference type="AlphaFoldDB" id="A0A3B1CW05"/>
<reference evidence="1" key="1">
    <citation type="submission" date="2018-06" db="EMBL/GenBank/DDBJ databases">
        <authorList>
            <person name="Zhirakovskaya E."/>
        </authorList>
    </citation>
    <scope>NUCLEOTIDE SEQUENCE</scope>
</reference>
<name>A0A3B1CW05_9ZZZZ</name>
<evidence type="ECO:0000313" key="1">
    <source>
        <dbReference type="EMBL" id="VAX32602.1"/>
    </source>
</evidence>
<dbReference type="InterPro" id="IPR036188">
    <property type="entry name" value="FAD/NAD-bd_sf"/>
</dbReference>
<gene>
    <name evidence="1" type="ORF">MNBD_NITROSPIRAE03-99</name>
</gene>
<dbReference type="EMBL" id="UOGI01000145">
    <property type="protein sequence ID" value="VAX32602.1"/>
    <property type="molecule type" value="Genomic_DNA"/>
</dbReference>
<sequence>MKDKETVNIIGAGPGSLVAAIVLRRHGFAVKVFEMSPDVGHRLSGDFQGVENWSSEKDVTEILGEIGIGINFL</sequence>
<feature type="non-terminal residue" evidence="1">
    <location>
        <position position="73"/>
    </location>
</feature>
<organism evidence="1">
    <name type="scientific">hydrothermal vent metagenome</name>
    <dbReference type="NCBI Taxonomy" id="652676"/>
    <lineage>
        <taxon>unclassified sequences</taxon>
        <taxon>metagenomes</taxon>
        <taxon>ecological metagenomes</taxon>
    </lineage>
</organism>
<evidence type="ECO:0008006" key="2">
    <source>
        <dbReference type="Google" id="ProtNLM"/>
    </source>
</evidence>
<dbReference type="SUPFAM" id="SSF51905">
    <property type="entry name" value="FAD/NAD(P)-binding domain"/>
    <property type="match status" value="1"/>
</dbReference>
<dbReference type="Pfam" id="PF13450">
    <property type="entry name" value="NAD_binding_8"/>
    <property type="match status" value="1"/>
</dbReference>
<proteinExistence type="predicted"/>
<dbReference type="PRINTS" id="PR00419">
    <property type="entry name" value="ADXRDTASE"/>
</dbReference>